<organism evidence="3 4">
    <name type="scientific">Rhodococcus cerastii</name>
    <dbReference type="NCBI Taxonomy" id="908616"/>
    <lineage>
        <taxon>Bacteria</taxon>
        <taxon>Bacillati</taxon>
        <taxon>Actinomycetota</taxon>
        <taxon>Actinomycetes</taxon>
        <taxon>Mycobacteriales</taxon>
        <taxon>Nocardiaceae</taxon>
        <taxon>Rhodococcus</taxon>
    </lineage>
</organism>
<evidence type="ECO:0000256" key="1">
    <source>
        <dbReference type="ARBA" id="ARBA00022676"/>
    </source>
</evidence>
<reference evidence="3 4" key="1">
    <citation type="submission" date="2023-10" db="EMBL/GenBank/DDBJ databases">
        <title>Development of a sustainable strategy for remediation of hydrocarbon-contaminated territories based on the waste exchange concept.</title>
        <authorList>
            <person name="Krivoruchko A."/>
        </authorList>
    </citation>
    <scope>NUCLEOTIDE SEQUENCE [LARGE SCALE GENOMIC DNA]</scope>
    <source>
        <strain evidence="3 4">IEGM 1327</strain>
    </source>
</reference>
<keyword evidence="4" id="KW-1185">Reference proteome</keyword>
<proteinExistence type="predicted"/>
<dbReference type="PANTHER" id="PTHR34136:SF1">
    <property type="entry name" value="UDP-N-ACETYL-D-MANNOSAMINURONIC ACID TRANSFERASE"/>
    <property type="match status" value="1"/>
</dbReference>
<dbReference type="InterPro" id="IPR004629">
    <property type="entry name" value="WecG_TagA_CpsF"/>
</dbReference>
<protein>
    <submittedName>
        <fullName evidence="3">WecB/TagA/CpsF family glycosyltransferase</fullName>
    </submittedName>
</protein>
<name>A0ABU4D563_9NOCA</name>
<dbReference type="RefSeq" id="WP_317533624.1">
    <property type="nucleotide sequence ID" value="NZ_JAWLKF010000010.1"/>
</dbReference>
<sequence length="258" mass="28582">MTEHEIDVPRRPVVFVGKVPFLVSTLDQAVATTINLAIAKIAEPVRLSNAYCVALAENDSIYENLYASGGLTFPDGTPIVWFMRRFKHSRKSQRVRGPSLFGETLRQGVGSGVKHYFLGTSEDTLTKMREQAQILAPGVKIAGAYAPPYAELDTDFVAKCAREVTDTDADLVWVALGTPKQDFLSAQLAPATGRPCVGVGAAFDFLAGTVREAPVWIQRSGFEWLFRLSQDPRRLWRRYLIGNIRFLTAATKGLFRRS</sequence>
<gene>
    <name evidence="3" type="ORF">R3P93_17935</name>
</gene>
<evidence type="ECO:0000256" key="2">
    <source>
        <dbReference type="ARBA" id="ARBA00022679"/>
    </source>
</evidence>
<evidence type="ECO:0000313" key="3">
    <source>
        <dbReference type="EMBL" id="MDV6304444.1"/>
    </source>
</evidence>
<keyword evidence="1" id="KW-0328">Glycosyltransferase</keyword>
<dbReference type="EMBL" id="JAWLKF010000010">
    <property type="protein sequence ID" value="MDV6304444.1"/>
    <property type="molecule type" value="Genomic_DNA"/>
</dbReference>
<dbReference type="PANTHER" id="PTHR34136">
    <property type="match status" value="1"/>
</dbReference>
<accession>A0ABU4D563</accession>
<keyword evidence="2" id="KW-0808">Transferase</keyword>
<dbReference type="CDD" id="cd06533">
    <property type="entry name" value="Glyco_transf_WecG_TagA"/>
    <property type="match status" value="1"/>
</dbReference>
<dbReference type="NCBIfam" id="TIGR00696">
    <property type="entry name" value="wecG_tagA_cpsF"/>
    <property type="match status" value="1"/>
</dbReference>
<dbReference type="Pfam" id="PF03808">
    <property type="entry name" value="Glyco_tran_WecG"/>
    <property type="match status" value="1"/>
</dbReference>
<dbReference type="Proteomes" id="UP001186104">
    <property type="component" value="Unassembled WGS sequence"/>
</dbReference>
<evidence type="ECO:0000313" key="4">
    <source>
        <dbReference type="Proteomes" id="UP001186104"/>
    </source>
</evidence>
<comment type="caution">
    <text evidence="3">The sequence shown here is derived from an EMBL/GenBank/DDBJ whole genome shotgun (WGS) entry which is preliminary data.</text>
</comment>